<reference evidence="1 2" key="1">
    <citation type="journal article" date="2016" name="PLoS ONE">
        <title>Complete Genome Sequence and Comparative Genomics of a Novel Myxobacterium Myxococcus hansupus.</title>
        <authorList>
            <person name="Sharma G."/>
            <person name="Narwani T."/>
            <person name="Subramanian S."/>
        </authorList>
    </citation>
    <scope>NUCLEOTIDE SEQUENCE [LARGE SCALE GENOMIC DNA]</scope>
    <source>
        <strain evidence="2">mixupus</strain>
    </source>
</reference>
<evidence type="ECO:0000313" key="2">
    <source>
        <dbReference type="Proteomes" id="UP000009026"/>
    </source>
</evidence>
<gene>
    <name evidence="1" type="ORF">A176_001746</name>
</gene>
<dbReference type="STRING" id="1297742.A176_001746"/>
<accession>A0A0H4WPX3</accession>
<organism evidence="1 2">
    <name type="scientific">Pseudomyxococcus hansupus</name>
    <dbReference type="NCBI Taxonomy" id="1297742"/>
    <lineage>
        <taxon>Bacteria</taxon>
        <taxon>Pseudomonadati</taxon>
        <taxon>Myxococcota</taxon>
        <taxon>Myxococcia</taxon>
        <taxon>Myxococcales</taxon>
        <taxon>Cystobacterineae</taxon>
        <taxon>Myxococcaceae</taxon>
        <taxon>Pseudomyxococcus</taxon>
    </lineage>
</organism>
<name>A0A0H4WPX3_9BACT</name>
<dbReference type="KEGG" id="mym:A176_001746"/>
<dbReference type="AlphaFoldDB" id="A0A0H4WPX3"/>
<protein>
    <recommendedName>
        <fullName evidence="3">Outer membrane protein beta-barrel domain-containing protein</fullName>
    </recommendedName>
</protein>
<dbReference type="PATRIC" id="fig|1297742.4.peg.1768"/>
<evidence type="ECO:0000313" key="1">
    <source>
        <dbReference type="EMBL" id="AKQ64834.1"/>
    </source>
</evidence>
<keyword evidence="2" id="KW-1185">Reference proteome</keyword>
<proteinExistence type="predicted"/>
<dbReference type="eggNOG" id="ENOG502ZSCK">
    <property type="taxonomic scope" value="Bacteria"/>
</dbReference>
<sequence length="182" mass="19954">MLLLGAENARAADTSPWYVPDHAAVQFAGSIGFLSAGPGWSFLEDALEASVLVGWAPPALAGEDFLTFTLKGQWRPFRIDTRGWTVRPLSVGLLLSYTAGDDYFAAKPDRYDDGYYWFRTALRPALTLGASAGRPVDALNLRLVEGYFELVATDYRLVQFVRNPATVNAGLFSLALGVKLRF</sequence>
<dbReference type="Proteomes" id="UP000009026">
    <property type="component" value="Chromosome"/>
</dbReference>
<dbReference type="EMBL" id="CP012109">
    <property type="protein sequence ID" value="AKQ64834.1"/>
    <property type="molecule type" value="Genomic_DNA"/>
</dbReference>
<evidence type="ECO:0008006" key="3">
    <source>
        <dbReference type="Google" id="ProtNLM"/>
    </source>
</evidence>